<dbReference type="EMBL" id="FOFD01000007">
    <property type="protein sequence ID" value="SER70457.1"/>
    <property type="molecule type" value="Genomic_DNA"/>
</dbReference>
<dbReference type="STRING" id="1186196.SAMN04489841_4350"/>
<name>A0A1H9RCU7_9EURY</name>
<keyword evidence="1" id="KW-0812">Transmembrane</keyword>
<evidence type="ECO:0000313" key="2">
    <source>
        <dbReference type="EMBL" id="SER70457.1"/>
    </source>
</evidence>
<organism evidence="2 3">
    <name type="scientific">Natrinema salaciae</name>
    <dbReference type="NCBI Taxonomy" id="1186196"/>
    <lineage>
        <taxon>Archaea</taxon>
        <taxon>Methanobacteriati</taxon>
        <taxon>Methanobacteriota</taxon>
        <taxon>Stenosarchaea group</taxon>
        <taxon>Halobacteria</taxon>
        <taxon>Halobacteriales</taxon>
        <taxon>Natrialbaceae</taxon>
        <taxon>Natrinema</taxon>
    </lineage>
</organism>
<protein>
    <submittedName>
        <fullName evidence="2">Uncharacterized protein</fullName>
    </submittedName>
</protein>
<accession>A0A1H9RCU7</accession>
<feature type="transmembrane region" description="Helical" evidence="1">
    <location>
        <begin position="43"/>
        <end position="69"/>
    </location>
</feature>
<keyword evidence="1" id="KW-0472">Membrane</keyword>
<dbReference type="RefSeq" id="WP_090621698.1">
    <property type="nucleotide sequence ID" value="NZ_FOFD01000007.1"/>
</dbReference>
<feature type="transmembrane region" description="Helical" evidence="1">
    <location>
        <begin position="6"/>
        <end position="23"/>
    </location>
</feature>
<keyword evidence="3" id="KW-1185">Reference proteome</keyword>
<keyword evidence="1" id="KW-1133">Transmembrane helix</keyword>
<dbReference type="Proteomes" id="UP000199114">
    <property type="component" value="Unassembled WGS sequence"/>
</dbReference>
<proteinExistence type="predicted"/>
<sequence length="72" mass="7233">MDAELFAIGLATLTAGIAVLVAARRLAPRLDVPADVRRSIRMLIALIAAILVATGLGLVLVGVVSSAAASVP</sequence>
<reference evidence="3" key="1">
    <citation type="submission" date="2016-10" db="EMBL/GenBank/DDBJ databases">
        <authorList>
            <person name="Varghese N."/>
            <person name="Submissions S."/>
        </authorList>
    </citation>
    <scope>NUCLEOTIDE SEQUENCE [LARGE SCALE GENOMIC DNA]</scope>
    <source>
        <strain evidence="3">DSM 25055</strain>
    </source>
</reference>
<evidence type="ECO:0000313" key="3">
    <source>
        <dbReference type="Proteomes" id="UP000199114"/>
    </source>
</evidence>
<evidence type="ECO:0000256" key="1">
    <source>
        <dbReference type="SAM" id="Phobius"/>
    </source>
</evidence>
<gene>
    <name evidence="2" type="ORF">SAMN04489841_4350</name>
</gene>
<dbReference type="AlphaFoldDB" id="A0A1H9RCU7"/>